<dbReference type="PANTHER" id="PTHR30006">
    <property type="entry name" value="THIAMINE-BINDING PERIPLASMIC PROTEIN-RELATED"/>
    <property type="match status" value="1"/>
</dbReference>
<dbReference type="EMBL" id="SOGQ01000079">
    <property type="protein sequence ID" value="TFC95080.1"/>
    <property type="molecule type" value="Genomic_DNA"/>
</dbReference>
<name>A0ABY2IUE7_9MICO</name>
<evidence type="ECO:0000313" key="4">
    <source>
        <dbReference type="Proteomes" id="UP000297853"/>
    </source>
</evidence>
<evidence type="ECO:0000256" key="2">
    <source>
        <dbReference type="SAM" id="SignalP"/>
    </source>
</evidence>
<dbReference type="SUPFAM" id="SSF53850">
    <property type="entry name" value="Periplasmic binding protein-like II"/>
    <property type="match status" value="1"/>
</dbReference>
<dbReference type="PANTHER" id="PTHR30006:SF2">
    <property type="entry name" value="ABC TRANSPORTER SUBSTRATE-BINDING PROTEIN"/>
    <property type="match status" value="1"/>
</dbReference>
<feature type="signal peptide" evidence="2">
    <location>
        <begin position="1"/>
        <end position="30"/>
    </location>
</feature>
<keyword evidence="1 2" id="KW-0732">Signal</keyword>
<dbReference type="PROSITE" id="PS51257">
    <property type="entry name" value="PROKAR_LIPOPROTEIN"/>
    <property type="match status" value="1"/>
</dbReference>
<evidence type="ECO:0000256" key="1">
    <source>
        <dbReference type="ARBA" id="ARBA00022729"/>
    </source>
</evidence>
<reference evidence="3 4" key="1">
    <citation type="submission" date="2019-03" db="EMBL/GenBank/DDBJ databases">
        <title>Genomics of glacier-inhabiting Cryobacterium strains.</title>
        <authorList>
            <person name="Liu Q."/>
            <person name="Xin Y.-H."/>
        </authorList>
    </citation>
    <scope>NUCLEOTIDE SEQUENCE [LARGE SCALE GENOMIC DNA]</scope>
    <source>
        <strain evidence="3 4">TMT1-23-1</strain>
    </source>
</reference>
<proteinExistence type="predicted"/>
<comment type="caution">
    <text evidence="3">The sequence shown here is derived from an EMBL/GenBank/DDBJ whole genome shotgun (WGS) entry which is preliminary data.</text>
</comment>
<keyword evidence="4" id="KW-1185">Reference proteome</keyword>
<dbReference type="Pfam" id="PF13343">
    <property type="entry name" value="SBP_bac_6"/>
    <property type="match status" value="1"/>
</dbReference>
<protein>
    <submittedName>
        <fullName evidence="3">Extracellular solute-binding protein</fullName>
    </submittedName>
</protein>
<organism evidence="3 4">
    <name type="scientific">Cryobacterium sinapicolor</name>
    <dbReference type="NCBI Taxonomy" id="1259236"/>
    <lineage>
        <taxon>Bacteria</taxon>
        <taxon>Bacillati</taxon>
        <taxon>Actinomycetota</taxon>
        <taxon>Actinomycetes</taxon>
        <taxon>Micrococcales</taxon>
        <taxon>Microbacteriaceae</taxon>
        <taxon>Cryobacterium</taxon>
    </lineage>
</organism>
<feature type="chain" id="PRO_5046485631" evidence="2">
    <location>
        <begin position="31"/>
        <end position="354"/>
    </location>
</feature>
<dbReference type="Gene3D" id="3.40.190.10">
    <property type="entry name" value="Periplasmic binding protein-like II"/>
    <property type="match status" value="2"/>
</dbReference>
<dbReference type="RefSeq" id="WP_134432485.1">
    <property type="nucleotide sequence ID" value="NZ_SOGQ01000079.1"/>
</dbReference>
<dbReference type="Proteomes" id="UP000297853">
    <property type="component" value="Unassembled WGS sequence"/>
</dbReference>
<evidence type="ECO:0000313" key="3">
    <source>
        <dbReference type="EMBL" id="TFC95080.1"/>
    </source>
</evidence>
<accession>A0ABY2IUE7</accession>
<gene>
    <name evidence="3" type="ORF">E3T28_14160</name>
</gene>
<sequence length="354" mass="36716">MSTLRRHVAATTLAALTAVALVGCSSMTEAAPSPAASETPDFTGQTLITYNSPESFANFSALLAQFASESSVTAPSDTKNSGQALAALVAEKAAPLADAVYLGIAFGPKAVEAEVTEAYKPEGFENIPDNLKDPEGRWFAVHTGAIAFICNDDALGDLECPTRWADLLKPQYKGMVAYLDPSQAAIGYSVAAAANLALGGTIDDSTPGLEYLAQLKANGAITPAQTATAKVVQGEIPILIDADFNGYPAKYNENAPLTINIPAEGSLQVPYIVGLVAGGPNPELGKAWLDYLLSEQGQATLAEGFVRPISGEVPAELAKKVAKDADFERAVVVDYAALAAAQADFVAAYQVAMG</sequence>